<comment type="caution">
    <text evidence="2">The sequence shown here is derived from an EMBL/GenBank/DDBJ whole genome shotgun (WGS) entry which is preliminary data.</text>
</comment>
<name>A0A922LF81_SCHHA</name>
<evidence type="ECO:0000313" key="3">
    <source>
        <dbReference type="Proteomes" id="UP000471633"/>
    </source>
</evidence>
<keyword evidence="1" id="KW-0812">Transmembrane</keyword>
<keyword evidence="1" id="KW-1133">Transmembrane helix</keyword>
<gene>
    <name evidence="2" type="ORF">MS3_00008818</name>
</gene>
<sequence>MIENLEWNSIDEVNMMNQMEHVNRLLIVSTYALMVLMILIAQILFTLIVILFMSLSYQSNFSIASLIQTTASGLFVLIALVIALLICFVKKINETFPENVTLAIAYVHLHNTRKINLNFWN</sequence>
<evidence type="ECO:0000313" key="2">
    <source>
        <dbReference type="EMBL" id="KAH9581782.1"/>
    </source>
</evidence>
<organism evidence="2 3">
    <name type="scientific">Schistosoma haematobium</name>
    <name type="common">Blood fluke</name>
    <dbReference type="NCBI Taxonomy" id="6185"/>
    <lineage>
        <taxon>Eukaryota</taxon>
        <taxon>Metazoa</taxon>
        <taxon>Spiralia</taxon>
        <taxon>Lophotrochozoa</taxon>
        <taxon>Platyhelminthes</taxon>
        <taxon>Trematoda</taxon>
        <taxon>Digenea</taxon>
        <taxon>Strigeidida</taxon>
        <taxon>Schistosomatoidea</taxon>
        <taxon>Schistosomatidae</taxon>
        <taxon>Schistosoma</taxon>
    </lineage>
</organism>
<dbReference type="Proteomes" id="UP000471633">
    <property type="component" value="Unassembled WGS sequence"/>
</dbReference>
<reference evidence="2" key="2">
    <citation type="journal article" date="2019" name="Gigascience">
        <title>High-quality Schistosoma haematobium genome achieved by single-molecule and long-range sequencing.</title>
        <authorList>
            <person name="Stroehlein A.J."/>
            <person name="Korhonen P.K."/>
            <person name="Chong T.M."/>
            <person name="Lim Y.L."/>
            <person name="Chan K.G."/>
            <person name="Webster B."/>
            <person name="Rollinson D."/>
            <person name="Brindley P.J."/>
            <person name="Gasser R.B."/>
            <person name="Young N.D."/>
        </authorList>
    </citation>
    <scope>NUCLEOTIDE SEQUENCE</scope>
</reference>
<reference evidence="2" key="4">
    <citation type="journal article" date="2022" name="PLoS Pathog.">
        <title>Chromosome-level genome of Schistosoma haematobium underpins genome-wide explorations of molecular variation.</title>
        <authorList>
            <person name="Stroehlein A.J."/>
            <person name="Korhonen P.K."/>
            <person name="Lee V.V."/>
            <person name="Ralph S.A."/>
            <person name="Mentink-Kane M."/>
            <person name="You H."/>
            <person name="McManus D.P."/>
            <person name="Tchuente L.T."/>
            <person name="Stothard J.R."/>
            <person name="Kaur P."/>
            <person name="Dudchenko O."/>
            <person name="Aiden E.L."/>
            <person name="Yang B."/>
            <person name="Yang H."/>
            <person name="Emery A.M."/>
            <person name="Webster B.L."/>
            <person name="Brindley P.J."/>
            <person name="Rollinson D."/>
            <person name="Chang B.C.H."/>
            <person name="Gasser R.B."/>
            <person name="Young N.D."/>
        </authorList>
    </citation>
    <scope>NUCLEOTIDE SEQUENCE</scope>
</reference>
<proteinExistence type="predicted"/>
<reference evidence="2" key="1">
    <citation type="journal article" date="2012" name="Nat. Genet.">
        <title>Whole-genome sequence of Schistosoma haematobium.</title>
        <authorList>
            <person name="Young N.D."/>
            <person name="Jex A.R."/>
            <person name="Li B."/>
            <person name="Liu S."/>
            <person name="Yang L."/>
            <person name="Xiong Z."/>
            <person name="Li Y."/>
            <person name="Cantacessi C."/>
            <person name="Hall R.S."/>
            <person name="Xu X."/>
            <person name="Chen F."/>
            <person name="Wu X."/>
            <person name="Zerlotini A."/>
            <person name="Oliveira G."/>
            <person name="Hofmann A."/>
            <person name="Zhang G."/>
            <person name="Fang X."/>
            <person name="Kang Y."/>
            <person name="Campbell B.E."/>
            <person name="Loukas A."/>
            <person name="Ranganathan S."/>
            <person name="Rollinson D."/>
            <person name="Rinaldi G."/>
            <person name="Brindley P.J."/>
            <person name="Yang H."/>
            <person name="Wang J."/>
            <person name="Wang J."/>
            <person name="Gasser R.B."/>
        </authorList>
    </citation>
    <scope>NUCLEOTIDE SEQUENCE</scope>
</reference>
<feature type="transmembrane region" description="Helical" evidence="1">
    <location>
        <begin position="25"/>
        <end position="53"/>
    </location>
</feature>
<dbReference type="RefSeq" id="XP_051065802.1">
    <property type="nucleotide sequence ID" value="XM_051217159.1"/>
</dbReference>
<dbReference type="CTD" id="75577867"/>
<dbReference type="GeneID" id="75577867"/>
<accession>A0A922LF81</accession>
<dbReference type="EMBL" id="AMPZ03000006">
    <property type="protein sequence ID" value="KAH9581782.1"/>
    <property type="molecule type" value="Genomic_DNA"/>
</dbReference>
<feature type="transmembrane region" description="Helical" evidence="1">
    <location>
        <begin position="65"/>
        <end position="89"/>
    </location>
</feature>
<reference evidence="2" key="3">
    <citation type="submission" date="2021-06" db="EMBL/GenBank/DDBJ databases">
        <title>Chromosome-level genome assembly for S. haematobium.</title>
        <authorList>
            <person name="Stroehlein A.J."/>
        </authorList>
    </citation>
    <scope>NUCLEOTIDE SEQUENCE</scope>
</reference>
<dbReference type="AlphaFoldDB" id="A0A922LF81"/>
<keyword evidence="1" id="KW-0472">Membrane</keyword>
<evidence type="ECO:0000256" key="1">
    <source>
        <dbReference type="SAM" id="Phobius"/>
    </source>
</evidence>
<protein>
    <submittedName>
        <fullName evidence="2">Uncharacterized protein</fullName>
    </submittedName>
</protein>
<keyword evidence="3" id="KW-1185">Reference proteome</keyword>